<evidence type="ECO:0000259" key="6">
    <source>
        <dbReference type="Pfam" id="PF01103"/>
    </source>
</evidence>
<keyword evidence="3" id="KW-0812">Transmembrane</keyword>
<comment type="subcellular location">
    <subcellularLocation>
        <location evidence="1">Membrane</location>
    </subcellularLocation>
</comment>
<dbReference type="EMBL" id="CP119075">
    <property type="protein sequence ID" value="WED66243.1"/>
    <property type="molecule type" value="Genomic_DNA"/>
</dbReference>
<dbReference type="Gene3D" id="2.40.160.50">
    <property type="entry name" value="membrane protein fhac: a member of the omp85/tpsb transporter family"/>
    <property type="match status" value="1"/>
</dbReference>
<dbReference type="GO" id="GO:0019867">
    <property type="term" value="C:outer membrane"/>
    <property type="evidence" value="ECO:0007669"/>
    <property type="project" value="InterPro"/>
</dbReference>
<dbReference type="KEGG" id="slom:PXH66_05205"/>
<dbReference type="InterPro" id="IPR000184">
    <property type="entry name" value="Bac_surfAg_D15"/>
</dbReference>
<reference evidence="8" key="1">
    <citation type="submission" date="2023-03" db="EMBL/GenBank/DDBJ databases">
        <title>Lomoglobus Profundus gen. nov., sp. nov., a novel member of the phylum Verrucomicrobia, isolated from deep-marine sediment of South China Sea.</title>
        <authorList>
            <person name="Ahmad T."/>
            <person name="Ishaq S.E."/>
            <person name="Wang F."/>
        </authorList>
    </citation>
    <scope>NUCLEOTIDE SEQUENCE</scope>
    <source>
        <strain evidence="8">LMO-M01</strain>
    </source>
</reference>
<dbReference type="Pfam" id="PF01103">
    <property type="entry name" value="Omp85"/>
    <property type="match status" value="1"/>
</dbReference>
<evidence type="ECO:0000256" key="5">
    <source>
        <dbReference type="SAM" id="SignalP"/>
    </source>
</evidence>
<accession>A0AAF0CQK1</accession>
<dbReference type="PANTHER" id="PTHR12815:SF18">
    <property type="entry name" value="SORTING AND ASSEMBLY MACHINERY COMPONENT 50 HOMOLOG"/>
    <property type="match status" value="1"/>
</dbReference>
<evidence type="ECO:0000313" key="9">
    <source>
        <dbReference type="Proteomes" id="UP001218638"/>
    </source>
</evidence>
<proteinExistence type="predicted"/>
<keyword evidence="4" id="KW-0472">Membrane</keyword>
<name>A0AAF0CQK1_9BACT</name>
<organism evidence="8 9">
    <name type="scientific">Synoicihabitans lomoniglobus</name>
    <dbReference type="NCBI Taxonomy" id="2909285"/>
    <lineage>
        <taxon>Bacteria</taxon>
        <taxon>Pseudomonadati</taxon>
        <taxon>Verrucomicrobiota</taxon>
        <taxon>Opitutia</taxon>
        <taxon>Opitutales</taxon>
        <taxon>Opitutaceae</taxon>
        <taxon>Synoicihabitans</taxon>
    </lineage>
</organism>
<dbReference type="InterPro" id="IPR010827">
    <property type="entry name" value="BamA/TamA_POTRA"/>
</dbReference>
<keyword evidence="2" id="KW-1134">Transmembrane beta strand</keyword>
<keyword evidence="9" id="KW-1185">Reference proteome</keyword>
<sequence length="702" mass="77910">MRSARRCLAVGLLATGLATAVAAQPEITVDGTGWLKDGRIERAVRSLNSTSDATVINANAVEDAVFFAISAVAEDGYLKPTVEAQIERENGESFTHEFDESFANLLPRPLRAVRVDLQVKRGVRYYFDAVIVEGVEPLLAAEDAGKLVVPQAGILALARERVFTPDRLRTGLDQIELALHEKGYAESRTEVVREQQNDETGAVNVSIRVTPGPRWEVGEVTMSEAAEGVVLPSGTVAPGTVWTIGWEQDLVESVRRAHFVAGYPDVRITTHRSPRAPTDASPEETDRRIVAVAVTAVSGPQVTLLRPEFEGAEDLSRGILNRRVVLGAGEPLNPLLIDESRRRLGRLRSLAGVRVDFEPSQGDERAPVFHLESREPWESSLMFGYGSYEQVRAGFEVRGYNLMRRSHQLRLEAVGSLKSLRSDMVYTVPDLFGETIDANFRLFGLDREELSFQRQEYGATIGLTRRDIPWFSADTTVSYTYQDLLNRENNLATRDTDLTETTTASLTVTMARDRRDNPLNPRKGYRWFAQVEAADRALGGEVGFQRVELGYAWHRPWGDTRWLHVGLSHGSVFTFGETNDLALPVNKRFFPGGENSLRGMQSGEASPRNAGGEFIGAKSFTLVNVELEQALTRRISAVVFWDFLGATAELEDLPWSYDLHTVGAGLRYQTIIGPVRIEYGHNLNPRPLDPKGTLHFSLGFPF</sequence>
<gene>
    <name evidence="8" type="ORF">PXH66_05205</name>
</gene>
<evidence type="ECO:0000256" key="3">
    <source>
        <dbReference type="ARBA" id="ARBA00022692"/>
    </source>
</evidence>
<evidence type="ECO:0000256" key="1">
    <source>
        <dbReference type="ARBA" id="ARBA00004370"/>
    </source>
</evidence>
<feature type="domain" description="POTRA" evidence="7">
    <location>
        <begin position="155"/>
        <end position="212"/>
    </location>
</feature>
<protein>
    <submittedName>
        <fullName evidence="8">BamA/TamA family outer membrane protein</fullName>
    </submittedName>
</protein>
<dbReference type="RefSeq" id="WP_330928502.1">
    <property type="nucleotide sequence ID" value="NZ_CP119075.1"/>
</dbReference>
<feature type="signal peptide" evidence="5">
    <location>
        <begin position="1"/>
        <end position="22"/>
    </location>
</feature>
<evidence type="ECO:0000259" key="7">
    <source>
        <dbReference type="Pfam" id="PF07244"/>
    </source>
</evidence>
<evidence type="ECO:0000256" key="2">
    <source>
        <dbReference type="ARBA" id="ARBA00022452"/>
    </source>
</evidence>
<dbReference type="Pfam" id="PF07244">
    <property type="entry name" value="POTRA"/>
    <property type="match status" value="1"/>
</dbReference>
<feature type="chain" id="PRO_5042128055" evidence="5">
    <location>
        <begin position="23"/>
        <end position="702"/>
    </location>
</feature>
<feature type="domain" description="Bacterial surface antigen (D15)" evidence="6">
    <location>
        <begin position="401"/>
        <end position="702"/>
    </location>
</feature>
<dbReference type="PANTHER" id="PTHR12815">
    <property type="entry name" value="SORTING AND ASSEMBLY MACHINERY SAMM50 PROTEIN FAMILY MEMBER"/>
    <property type="match status" value="1"/>
</dbReference>
<keyword evidence="5" id="KW-0732">Signal</keyword>
<dbReference type="AlphaFoldDB" id="A0AAF0CQK1"/>
<evidence type="ECO:0000313" key="8">
    <source>
        <dbReference type="EMBL" id="WED66243.1"/>
    </source>
</evidence>
<dbReference type="Proteomes" id="UP001218638">
    <property type="component" value="Chromosome"/>
</dbReference>
<evidence type="ECO:0000256" key="4">
    <source>
        <dbReference type="ARBA" id="ARBA00023136"/>
    </source>
</evidence>
<dbReference type="InterPro" id="IPR039910">
    <property type="entry name" value="D15-like"/>
</dbReference>
<dbReference type="Gene3D" id="3.10.20.310">
    <property type="entry name" value="membrane protein fhac"/>
    <property type="match status" value="1"/>
</dbReference>